<proteinExistence type="predicted"/>
<feature type="compositionally biased region" description="Acidic residues" evidence="1">
    <location>
        <begin position="42"/>
        <end position="61"/>
    </location>
</feature>
<dbReference type="OrthoDB" id="1683373at2759"/>
<dbReference type="AlphaFoldDB" id="A0A8X8DEI4"/>
<organism evidence="2 3">
    <name type="scientific">Populus tomentosa</name>
    <name type="common">Chinese white poplar</name>
    <dbReference type="NCBI Taxonomy" id="118781"/>
    <lineage>
        <taxon>Eukaryota</taxon>
        <taxon>Viridiplantae</taxon>
        <taxon>Streptophyta</taxon>
        <taxon>Embryophyta</taxon>
        <taxon>Tracheophyta</taxon>
        <taxon>Spermatophyta</taxon>
        <taxon>Magnoliopsida</taxon>
        <taxon>eudicotyledons</taxon>
        <taxon>Gunneridae</taxon>
        <taxon>Pentapetalae</taxon>
        <taxon>rosids</taxon>
        <taxon>fabids</taxon>
        <taxon>Malpighiales</taxon>
        <taxon>Salicaceae</taxon>
        <taxon>Saliceae</taxon>
        <taxon>Populus</taxon>
    </lineage>
</organism>
<feature type="compositionally biased region" description="Basic and acidic residues" evidence="1">
    <location>
        <begin position="62"/>
        <end position="74"/>
    </location>
</feature>
<dbReference type="GO" id="GO:0005094">
    <property type="term" value="F:Rho GDP-dissociation inhibitor activity"/>
    <property type="evidence" value="ECO:0007669"/>
    <property type="project" value="InterPro"/>
</dbReference>
<dbReference type="InterPro" id="IPR000406">
    <property type="entry name" value="Rho_GDI"/>
</dbReference>
<dbReference type="FunFam" id="2.70.50.30:FF:000002">
    <property type="entry name" value="Rho GDP-dissociation inhibitor 1"/>
    <property type="match status" value="1"/>
</dbReference>
<protein>
    <recommendedName>
        <fullName evidence="4">Rho GDP-dissociation inhibitor 1-like</fullName>
    </recommendedName>
</protein>
<dbReference type="PANTHER" id="PTHR10980:SF61">
    <property type="entry name" value="OS01G0913600 PROTEIN"/>
    <property type="match status" value="1"/>
</dbReference>
<evidence type="ECO:0000256" key="1">
    <source>
        <dbReference type="SAM" id="MobiDB-lite"/>
    </source>
</evidence>
<sequence>MSAAVRTRSASQEVSFSNEMENLGLNDHNIKAAAAAAAAAAAEEEAEKGHEEDDSVDDIEDDGSKLQSDHKELDLGPQVSLKEQLEKDKARYLSLNIWSKRYKYLKILDYDHTPTISLQDDDSLRRWKEQLLGSVDMSAVGESKEPEVKILSLSILCPGRPDLVLPFPFNSNSKSSSLFTLKEGSLYHLKLCFTVSNNLVSGLKYTNTVWKTGVRVDRTKVMLGTFSPQKEPYRYELEEETTPSGIFARGSYSARTKIVDDDGKCYLDVSYCFEIQKRWPSS</sequence>
<comment type="caution">
    <text evidence="2">The sequence shown here is derived from an EMBL/GenBank/DDBJ whole genome shotgun (WGS) entry which is preliminary data.</text>
</comment>
<dbReference type="EMBL" id="JAAWWB010000003">
    <property type="protein sequence ID" value="KAG6787309.1"/>
    <property type="molecule type" value="Genomic_DNA"/>
</dbReference>
<feature type="region of interest" description="Disordered" evidence="1">
    <location>
        <begin position="34"/>
        <end position="75"/>
    </location>
</feature>
<dbReference type="Proteomes" id="UP000886885">
    <property type="component" value="Chromosome 2A"/>
</dbReference>
<reference evidence="2" key="1">
    <citation type="journal article" date="2020" name="bioRxiv">
        <title>Hybrid origin of Populus tomentosa Carr. identified through genome sequencing and phylogenomic analysis.</title>
        <authorList>
            <person name="An X."/>
            <person name="Gao K."/>
            <person name="Chen Z."/>
            <person name="Li J."/>
            <person name="Yang X."/>
            <person name="Yang X."/>
            <person name="Zhou J."/>
            <person name="Guo T."/>
            <person name="Zhao T."/>
            <person name="Huang S."/>
            <person name="Miao D."/>
            <person name="Khan W.U."/>
            <person name="Rao P."/>
            <person name="Ye M."/>
            <person name="Lei B."/>
            <person name="Liao W."/>
            <person name="Wang J."/>
            <person name="Ji L."/>
            <person name="Li Y."/>
            <person name="Guo B."/>
            <person name="Mustafa N.S."/>
            <person name="Li S."/>
            <person name="Yun Q."/>
            <person name="Keller S.R."/>
            <person name="Mao J."/>
            <person name="Zhang R."/>
            <person name="Strauss S.H."/>
        </authorList>
    </citation>
    <scope>NUCLEOTIDE SEQUENCE</scope>
    <source>
        <strain evidence="2">GM15</strain>
        <tissue evidence="2">Leaf</tissue>
    </source>
</reference>
<keyword evidence="3" id="KW-1185">Reference proteome</keyword>
<evidence type="ECO:0000313" key="2">
    <source>
        <dbReference type="EMBL" id="KAG6787309.1"/>
    </source>
</evidence>
<dbReference type="GO" id="GO:0005829">
    <property type="term" value="C:cytosol"/>
    <property type="evidence" value="ECO:0007669"/>
    <property type="project" value="TreeGrafter"/>
</dbReference>
<dbReference type="PANTHER" id="PTHR10980">
    <property type="entry name" value="RHO GDP-DISSOCIATION INHIBITOR"/>
    <property type="match status" value="1"/>
</dbReference>
<evidence type="ECO:0008006" key="4">
    <source>
        <dbReference type="Google" id="ProtNLM"/>
    </source>
</evidence>
<evidence type="ECO:0000313" key="3">
    <source>
        <dbReference type="Proteomes" id="UP000886885"/>
    </source>
</evidence>
<accession>A0A8X8DEI4</accession>
<name>A0A8X8DEI4_POPTO</name>
<dbReference type="GO" id="GO:0016020">
    <property type="term" value="C:membrane"/>
    <property type="evidence" value="ECO:0007669"/>
    <property type="project" value="TreeGrafter"/>
</dbReference>
<dbReference type="Pfam" id="PF02115">
    <property type="entry name" value="Rho_GDI"/>
    <property type="match status" value="1"/>
</dbReference>
<gene>
    <name evidence="2" type="ORF">POTOM_008948</name>
</gene>
<dbReference type="GO" id="GO:0007266">
    <property type="term" value="P:Rho protein signal transduction"/>
    <property type="evidence" value="ECO:0007669"/>
    <property type="project" value="InterPro"/>
</dbReference>